<dbReference type="EMBL" id="CP001742">
    <property type="protein sequence ID" value="ADL19083.1"/>
    <property type="molecule type" value="Genomic_DNA"/>
</dbReference>
<feature type="transmembrane region" description="Helical" evidence="1">
    <location>
        <begin position="436"/>
        <end position="456"/>
    </location>
</feature>
<feature type="transmembrane region" description="Helical" evidence="1">
    <location>
        <begin position="193"/>
        <end position="212"/>
    </location>
</feature>
<proteinExistence type="predicted"/>
<dbReference type="Proteomes" id="UP000000346">
    <property type="component" value="Chromosome"/>
</dbReference>
<feature type="transmembrane region" description="Helical" evidence="1">
    <location>
        <begin position="78"/>
        <end position="98"/>
    </location>
</feature>
<dbReference type="OrthoDB" id="387702at2157"/>
<feature type="transmembrane region" description="Helical" evidence="1">
    <location>
        <begin position="383"/>
        <end position="405"/>
    </location>
</feature>
<feature type="transmembrane region" description="Helical" evidence="1">
    <location>
        <begin position="288"/>
        <end position="306"/>
    </location>
</feature>
<evidence type="ECO:0000256" key="1">
    <source>
        <dbReference type="SAM" id="Phobius"/>
    </source>
</evidence>
<dbReference type="eggNOG" id="arCOG02043">
    <property type="taxonomic scope" value="Archaea"/>
</dbReference>
<dbReference type="GeneID" id="9498910"/>
<evidence type="ECO:0000313" key="2">
    <source>
        <dbReference type="EMBL" id="ADL19083.1"/>
    </source>
</evidence>
<dbReference type="AlphaFoldDB" id="D9Q195"/>
<dbReference type="STRING" id="666510.ASAC_0677"/>
<keyword evidence="1" id="KW-0472">Membrane</keyword>
<organism evidence="2 3">
    <name type="scientific">Acidilobus saccharovorans (strain DSM 16705 / JCM 18335 / VKM B-2471 / 345-15)</name>
    <dbReference type="NCBI Taxonomy" id="666510"/>
    <lineage>
        <taxon>Archaea</taxon>
        <taxon>Thermoproteota</taxon>
        <taxon>Thermoprotei</taxon>
        <taxon>Acidilobales</taxon>
        <taxon>Acidilobaceae</taxon>
        <taxon>Acidilobus</taxon>
    </lineage>
</organism>
<feature type="transmembrane region" description="Helical" evidence="1">
    <location>
        <begin position="243"/>
        <end position="276"/>
    </location>
</feature>
<sequence length="578" mass="63615">MTRQGRTSLITLAIAVLLALIIYYVVIFEEVGNEVFGVSDVYGPLSHATALGVIGTLITLLSLMMAFYAALSESFSSRWTALIIVMSALTVVSVRFLVPDLADRYYITDFEDSFNHMFRAMYIAEYGHLTPWPDFMWLNRSLWFTLAEAILVLWGHPTWFKDPPFYFVIKWVPELMSLLMAPATYLLARSLGLSRRAAAVAIPLSIVLWSDIPESVSDHYGTVTFTIAAATFVLALRERDRRSLAMLLVATLAAVYTHELIAALAGVAFFGGGLLYLMFPGKSNSRTFTAKALLTVTAAYLIMGVYDSYGFVQQGIHYYWSLTISTLRRLTSRAPQLIYQATVRAMPSYHVAVEVKAAAYIAELLIPFAIAVALSLRRPEHRALMGALGLSGLVGAALTLGLGAVGWADRVPLMFIGVLAVILASLVEVKSHRRAAVAVALAPVIVLTPLCLYASFAGYPAVAFPEVGWDLGIWWIVTSNGEPALTSNFTVAVPGELAPNTIIAYWLPPIPAEEWCNETLSESWFTPGYMGFYYQPYSVYSAYSSCSDYLKLYSNVLLAEYNNSIVIDAPVGFLALMR</sequence>
<accession>D9Q195</accession>
<feature type="transmembrane region" description="Helical" evidence="1">
    <location>
        <begin position="411"/>
        <end position="429"/>
    </location>
</feature>
<evidence type="ECO:0000313" key="3">
    <source>
        <dbReference type="Proteomes" id="UP000000346"/>
    </source>
</evidence>
<keyword evidence="1" id="KW-0812">Transmembrane</keyword>
<keyword evidence="1" id="KW-1133">Transmembrane helix</keyword>
<dbReference type="RefSeq" id="WP_013266595.1">
    <property type="nucleotide sequence ID" value="NC_014374.1"/>
</dbReference>
<protein>
    <submittedName>
        <fullName evidence="2">Uncharacterized protein</fullName>
    </submittedName>
</protein>
<name>D9Q195_ACIS3</name>
<feature type="transmembrane region" description="Helical" evidence="1">
    <location>
        <begin position="167"/>
        <end position="187"/>
    </location>
</feature>
<gene>
    <name evidence="2" type="ordered locus">ASAC_0677</name>
</gene>
<dbReference type="KEGG" id="asc:ASAC_0677"/>
<feature type="transmembrane region" description="Helical" evidence="1">
    <location>
        <begin position="357"/>
        <end position="376"/>
    </location>
</feature>
<feature type="transmembrane region" description="Helical" evidence="1">
    <location>
        <begin position="219"/>
        <end position="237"/>
    </location>
</feature>
<reference evidence="2 3" key="1">
    <citation type="journal article" date="2010" name="Appl. Environ. Microbiol.">
        <title>The genome sequence of the crenarchaeon Acidilobus saccharovorans supports a new order, Acidilobales, and suggests an important ecological role in terrestrial acidic hot springs.</title>
        <authorList>
            <person name="Mardanov A.V."/>
            <person name="Svetlitchnyi V.A."/>
            <person name="Beletsky A.V."/>
            <person name="Prokofeva M.I."/>
            <person name="Bonch-Osmolovskaya E.A."/>
            <person name="Ravin N.V."/>
            <person name="Skryabin K.G."/>
        </authorList>
    </citation>
    <scope>NUCLEOTIDE SEQUENCE [LARGE SCALE GENOMIC DNA]</scope>
    <source>
        <strain evidence="3">DSM 16705 / JCM 18335 / VKM B-2471 / 345-15</strain>
    </source>
</reference>
<feature type="transmembrane region" description="Helical" evidence="1">
    <location>
        <begin position="48"/>
        <end position="71"/>
    </location>
</feature>
<feature type="transmembrane region" description="Helical" evidence="1">
    <location>
        <begin position="7"/>
        <end position="28"/>
    </location>
</feature>
<dbReference type="HOGENOM" id="CLU_483682_0_0_2"/>
<dbReference type="InParanoid" id="D9Q195"/>
<keyword evidence="3" id="KW-1185">Reference proteome</keyword>